<sequence length="80" mass="8691">MADLVFEACMDKDGNLLLPSRPISLPTAVASEGRYALALPFAASRNDIRGRPDGLRSWLPNKTPNSAQSRPQSCHHSMAN</sequence>
<dbReference type="RefSeq" id="WP_169205973.1">
    <property type="nucleotide sequence ID" value="NZ_CP059560.1"/>
</dbReference>
<gene>
    <name evidence="2" type="ORF">GPA26_08625</name>
</gene>
<name>A0ABX1MKP8_9RHOO</name>
<comment type="caution">
    <text evidence="2">The sequence shown here is derived from an EMBL/GenBank/DDBJ whole genome shotgun (WGS) entry which is preliminary data.</text>
</comment>
<evidence type="ECO:0000313" key="2">
    <source>
        <dbReference type="EMBL" id="NMF88550.1"/>
    </source>
</evidence>
<keyword evidence="3" id="KW-1185">Reference proteome</keyword>
<accession>A0ABX1MKP8</accession>
<organism evidence="2 3">
    <name type="scientific">Aromatoleum petrolei</name>
    <dbReference type="NCBI Taxonomy" id="76116"/>
    <lineage>
        <taxon>Bacteria</taxon>
        <taxon>Pseudomonadati</taxon>
        <taxon>Pseudomonadota</taxon>
        <taxon>Betaproteobacteria</taxon>
        <taxon>Rhodocyclales</taxon>
        <taxon>Rhodocyclaceae</taxon>
        <taxon>Aromatoleum</taxon>
    </lineage>
</organism>
<feature type="region of interest" description="Disordered" evidence="1">
    <location>
        <begin position="52"/>
        <end position="80"/>
    </location>
</feature>
<evidence type="ECO:0000313" key="3">
    <source>
        <dbReference type="Proteomes" id="UP000652074"/>
    </source>
</evidence>
<dbReference type="EMBL" id="WTVR01000014">
    <property type="protein sequence ID" value="NMF88550.1"/>
    <property type="molecule type" value="Genomic_DNA"/>
</dbReference>
<dbReference type="Proteomes" id="UP000652074">
    <property type="component" value="Unassembled WGS sequence"/>
</dbReference>
<feature type="compositionally biased region" description="Polar residues" evidence="1">
    <location>
        <begin position="60"/>
        <end position="80"/>
    </location>
</feature>
<protein>
    <submittedName>
        <fullName evidence="2">Uncharacterized protein</fullName>
    </submittedName>
</protein>
<reference evidence="2 3" key="1">
    <citation type="submission" date="2019-12" db="EMBL/GenBank/DDBJ databases">
        <title>Comparative genomics gives insights into the taxonomy of the Azoarcus-Aromatoleum group and reveals separate origins of nif in the plant-associated Azoarcus and non-plant-associated Aromatoleum sub-groups.</title>
        <authorList>
            <person name="Lafos M."/>
            <person name="Maluk M."/>
            <person name="Batista M."/>
            <person name="Junghare M."/>
            <person name="Carmona M."/>
            <person name="Faoro H."/>
            <person name="Cruz L.M."/>
            <person name="Battistoni F."/>
            <person name="De Souza E."/>
            <person name="Pedrosa F."/>
            <person name="Chen W.-M."/>
            <person name="Poole P.S."/>
            <person name="Dixon R.A."/>
            <person name="James E.K."/>
        </authorList>
    </citation>
    <scope>NUCLEOTIDE SEQUENCE [LARGE SCALE GENOMIC DNA]</scope>
    <source>
        <strain evidence="2 3">ToN1</strain>
    </source>
</reference>
<evidence type="ECO:0000256" key="1">
    <source>
        <dbReference type="SAM" id="MobiDB-lite"/>
    </source>
</evidence>
<proteinExistence type="predicted"/>